<dbReference type="CDD" id="cd11304">
    <property type="entry name" value="Cadherin_repeat"/>
    <property type="match status" value="1"/>
</dbReference>
<dbReference type="SUPFAM" id="SSF49313">
    <property type="entry name" value="Cadherin-like"/>
    <property type="match status" value="1"/>
</dbReference>
<proteinExistence type="predicted"/>
<reference evidence="1" key="1">
    <citation type="submission" date="2014-12" db="EMBL/GenBank/DDBJ databases">
        <title>Insight into the proteome of Arion vulgaris.</title>
        <authorList>
            <person name="Aradska J."/>
            <person name="Bulat T."/>
            <person name="Smidak R."/>
            <person name="Sarate P."/>
            <person name="Gangsoo J."/>
            <person name="Sialana F."/>
            <person name="Bilban M."/>
            <person name="Lubec G."/>
        </authorList>
    </citation>
    <scope>NUCLEOTIDE SEQUENCE</scope>
    <source>
        <tissue evidence="1">Skin</tissue>
    </source>
</reference>
<dbReference type="EMBL" id="HACG01051660">
    <property type="protein sequence ID" value="CEK98531.1"/>
    <property type="molecule type" value="Transcribed_RNA"/>
</dbReference>
<protein>
    <recommendedName>
        <fullName evidence="2">Cadherin domain-containing protein</fullName>
    </recommendedName>
</protein>
<evidence type="ECO:0008006" key="2">
    <source>
        <dbReference type="Google" id="ProtNLM"/>
    </source>
</evidence>
<dbReference type="InterPro" id="IPR015919">
    <property type="entry name" value="Cadherin-like_sf"/>
</dbReference>
<organism evidence="1">
    <name type="scientific">Arion vulgaris</name>
    <dbReference type="NCBI Taxonomy" id="1028688"/>
    <lineage>
        <taxon>Eukaryota</taxon>
        <taxon>Metazoa</taxon>
        <taxon>Spiralia</taxon>
        <taxon>Lophotrochozoa</taxon>
        <taxon>Mollusca</taxon>
        <taxon>Gastropoda</taxon>
        <taxon>Heterobranchia</taxon>
        <taxon>Euthyneura</taxon>
        <taxon>Panpulmonata</taxon>
        <taxon>Eupulmonata</taxon>
        <taxon>Stylommatophora</taxon>
        <taxon>Helicina</taxon>
        <taxon>Arionoidea</taxon>
        <taxon>Arionidae</taxon>
        <taxon>Arion</taxon>
    </lineage>
</organism>
<name>A0A0B7C1P4_9EUPU</name>
<dbReference type="GO" id="GO:0005509">
    <property type="term" value="F:calcium ion binding"/>
    <property type="evidence" value="ECO:0007669"/>
    <property type="project" value="InterPro"/>
</dbReference>
<accession>A0A0B7C1P4</accession>
<dbReference type="AlphaFoldDB" id="A0A0B7C1P4"/>
<feature type="non-terminal residue" evidence="1">
    <location>
        <position position="90"/>
    </location>
</feature>
<dbReference type="GO" id="GO:0016020">
    <property type="term" value="C:membrane"/>
    <property type="evidence" value="ECO:0007669"/>
    <property type="project" value="InterPro"/>
</dbReference>
<gene>
    <name evidence="1" type="primary">ORF218946</name>
</gene>
<sequence>VDCSVAGNKATQLIYTFVSGNDNGTFQINPTTGDVILSIIPVSQQYNLSINVTNGADVANIFLIILAEQKLTMTNLPTTINKPEGESDVD</sequence>
<feature type="non-terminal residue" evidence="1">
    <location>
        <position position="1"/>
    </location>
</feature>
<evidence type="ECO:0000313" key="1">
    <source>
        <dbReference type="EMBL" id="CEK98531.1"/>
    </source>
</evidence>